<keyword evidence="3" id="KW-1185">Reference proteome</keyword>
<accession>A0A9P5SKM5</accession>
<gene>
    <name evidence="2" type="ORF">BG006_004923</name>
</gene>
<protein>
    <submittedName>
        <fullName evidence="2">Uncharacterized protein</fullName>
    </submittedName>
</protein>
<name>A0A9P5SKM5_9FUNG</name>
<feature type="compositionally biased region" description="Polar residues" evidence="1">
    <location>
        <begin position="360"/>
        <end position="373"/>
    </location>
</feature>
<dbReference type="AlphaFoldDB" id="A0A9P5SKM5"/>
<organism evidence="2 3">
    <name type="scientific">Podila minutissima</name>
    <dbReference type="NCBI Taxonomy" id="64525"/>
    <lineage>
        <taxon>Eukaryota</taxon>
        <taxon>Fungi</taxon>
        <taxon>Fungi incertae sedis</taxon>
        <taxon>Mucoromycota</taxon>
        <taxon>Mortierellomycotina</taxon>
        <taxon>Mortierellomycetes</taxon>
        <taxon>Mortierellales</taxon>
        <taxon>Mortierellaceae</taxon>
        <taxon>Podila</taxon>
    </lineage>
</organism>
<dbReference type="Proteomes" id="UP000696485">
    <property type="component" value="Unassembled WGS sequence"/>
</dbReference>
<evidence type="ECO:0000313" key="3">
    <source>
        <dbReference type="Proteomes" id="UP000696485"/>
    </source>
</evidence>
<feature type="region of interest" description="Disordered" evidence="1">
    <location>
        <begin position="324"/>
        <end position="398"/>
    </location>
</feature>
<proteinExistence type="predicted"/>
<comment type="caution">
    <text evidence="2">The sequence shown here is derived from an EMBL/GenBank/DDBJ whole genome shotgun (WGS) entry which is preliminary data.</text>
</comment>
<feature type="compositionally biased region" description="Acidic residues" evidence="1">
    <location>
        <begin position="327"/>
        <end position="356"/>
    </location>
</feature>
<reference evidence="2" key="1">
    <citation type="journal article" date="2020" name="Fungal Divers.">
        <title>Resolving the Mortierellaceae phylogeny through synthesis of multi-gene phylogenetics and phylogenomics.</title>
        <authorList>
            <person name="Vandepol N."/>
            <person name="Liber J."/>
            <person name="Desiro A."/>
            <person name="Na H."/>
            <person name="Kennedy M."/>
            <person name="Barry K."/>
            <person name="Grigoriev I.V."/>
            <person name="Miller A.N."/>
            <person name="O'Donnell K."/>
            <person name="Stajich J.E."/>
            <person name="Bonito G."/>
        </authorList>
    </citation>
    <scope>NUCLEOTIDE SEQUENCE</scope>
    <source>
        <strain evidence="2">NVP1</strain>
    </source>
</reference>
<sequence length="509" mass="57527">MFGSASQDYKFTFTAAVLPKSNVQKALQIPELLDMICYAVSKVRNGPENKTYYLLDEAEKAIRQLRLVSRTFHHAANTYFTVEIDSIEPSSPYSRYWAKKSKEITEKIVACGPYVHRINLDADNKEALVAVAEHCSNVYEVSLVFQEMPGCSVCQGDYSGVLAKWASLPHNKLDTVNAVMTLEGADGRAVFKDFDSVRQYFRDITTLSIQCSNPNEHHTVETRNRCYTPIRWVRFLSFLTYFHHLDSLEFTGFCIDWKAMPARVLDPTSLEPLTIRNLTRLDVGRRDLEVSVIFRLNRLLPCLNMLTLGQIKSQNLEEEIWGSTYEDTSDDPDGDNDSDEDESEDESEDDGDDQDTPTEKNSGNQGRQSSSATDAPPELPAPESASIPDESSTTEAPPPKVLPVFDFNSSVHVKSTLSFNWLWVTSAHVADLAELSKWAPKLKTLICTDIRFVGDPSKDKADRMTALEPLNDRTWDLLDLRPLGKWRKRELDEYLQEEIGVVEVENTSA</sequence>
<dbReference type="EMBL" id="JAAAUY010000274">
    <property type="protein sequence ID" value="KAF9332210.1"/>
    <property type="molecule type" value="Genomic_DNA"/>
</dbReference>
<evidence type="ECO:0000313" key="2">
    <source>
        <dbReference type="EMBL" id="KAF9332210.1"/>
    </source>
</evidence>
<evidence type="ECO:0000256" key="1">
    <source>
        <dbReference type="SAM" id="MobiDB-lite"/>
    </source>
</evidence>